<dbReference type="AlphaFoldDB" id="A0A9D1MCF8"/>
<dbReference type="Pfam" id="PF14907">
    <property type="entry name" value="NTP_transf_5"/>
    <property type="match status" value="1"/>
</dbReference>
<comment type="caution">
    <text evidence="1">The sequence shown here is derived from an EMBL/GenBank/DDBJ whole genome shotgun (WGS) entry which is preliminary data.</text>
</comment>
<evidence type="ECO:0000313" key="2">
    <source>
        <dbReference type="Proteomes" id="UP000824109"/>
    </source>
</evidence>
<dbReference type="Proteomes" id="UP000824109">
    <property type="component" value="Unassembled WGS sequence"/>
</dbReference>
<protein>
    <submittedName>
        <fullName evidence="1">Nucleotidyltransferase family protein</fullName>
    </submittedName>
</protein>
<organism evidence="1 2">
    <name type="scientific">Candidatus Ornithomonoglobus merdipullorum</name>
    <dbReference type="NCBI Taxonomy" id="2840895"/>
    <lineage>
        <taxon>Bacteria</taxon>
        <taxon>Bacillati</taxon>
        <taxon>Bacillota</taxon>
        <taxon>Clostridia</taxon>
        <taxon>Candidatus Ornithomonoglobus</taxon>
    </lineage>
</organism>
<dbReference type="InterPro" id="IPR043519">
    <property type="entry name" value="NT_sf"/>
</dbReference>
<dbReference type="EMBL" id="DVNB01000077">
    <property type="protein sequence ID" value="HIU57614.1"/>
    <property type="molecule type" value="Genomic_DNA"/>
</dbReference>
<gene>
    <name evidence="1" type="ORF">IAA61_07355</name>
</gene>
<dbReference type="SUPFAM" id="SSF81301">
    <property type="entry name" value="Nucleotidyltransferase"/>
    <property type="match status" value="1"/>
</dbReference>
<accession>A0A9D1MCF8</accession>
<sequence length="384" mass="44522">MDNNILFLTNALREAIETDSCGYDLKTMKEIGELALSHQVANILYYHIHGHEDIKPGWEWFAEIYDIAVGQDAAQGYYLELVKGLLEENGIDYCILKGWVMKALYPSSDLRTSADIDIYIGHENAQRVHDIMLEHGFECTAFGENGSSDDYHMDMYSHIEFHRQLIKNDYPWKEECNRITDRLIHKQGHEYVMSYEDFYIFMICHIAKHMKFGGIGIRAILDVWVYLRHYTELDFDYINGVMEKCSLSEFHRNVLELCGYWFDGKEGSEKIKALSEYVAMSGWNGTFEQHVSGAAAKMAGDSNSKTVAKLKLYFSAIFWNRERMSVKYPILEKLPVLLPFCWLHRAANALFNKKDVVNEIRTQYDGADMEAGKRINEFRRSIGL</sequence>
<dbReference type="InterPro" id="IPR039498">
    <property type="entry name" value="NTP_transf_5"/>
</dbReference>
<reference evidence="1" key="2">
    <citation type="journal article" date="2021" name="PeerJ">
        <title>Extensive microbial diversity within the chicken gut microbiome revealed by metagenomics and culture.</title>
        <authorList>
            <person name="Gilroy R."/>
            <person name="Ravi A."/>
            <person name="Getino M."/>
            <person name="Pursley I."/>
            <person name="Horton D.L."/>
            <person name="Alikhan N.F."/>
            <person name="Baker D."/>
            <person name="Gharbi K."/>
            <person name="Hall N."/>
            <person name="Watson M."/>
            <person name="Adriaenssens E.M."/>
            <person name="Foster-Nyarko E."/>
            <person name="Jarju S."/>
            <person name="Secka A."/>
            <person name="Antonio M."/>
            <person name="Oren A."/>
            <person name="Chaudhuri R.R."/>
            <person name="La Ragione R."/>
            <person name="Hildebrand F."/>
            <person name="Pallen M.J."/>
        </authorList>
    </citation>
    <scope>NUCLEOTIDE SEQUENCE</scope>
    <source>
        <strain evidence="1">USAMLcec3-3695</strain>
    </source>
</reference>
<dbReference type="Gene3D" id="3.30.460.40">
    <property type="match status" value="1"/>
</dbReference>
<evidence type="ECO:0000313" key="1">
    <source>
        <dbReference type="EMBL" id="HIU57614.1"/>
    </source>
</evidence>
<reference evidence="1" key="1">
    <citation type="submission" date="2020-10" db="EMBL/GenBank/DDBJ databases">
        <authorList>
            <person name="Gilroy R."/>
        </authorList>
    </citation>
    <scope>NUCLEOTIDE SEQUENCE</scope>
    <source>
        <strain evidence="1">USAMLcec3-3695</strain>
    </source>
</reference>
<name>A0A9D1MCF8_9FIRM</name>
<proteinExistence type="predicted"/>